<comment type="caution">
    <text evidence="3">The sequence shown here is derived from an EMBL/GenBank/DDBJ whole genome shotgun (WGS) entry which is preliminary data.</text>
</comment>
<keyword evidence="4" id="KW-1185">Reference proteome</keyword>
<dbReference type="SUPFAM" id="SSF75500">
    <property type="entry name" value="Putative transcriptional regulator TM1602, C-terminal domain"/>
    <property type="match status" value="1"/>
</dbReference>
<dbReference type="EMBL" id="JBHTCP010000012">
    <property type="protein sequence ID" value="MFC7371237.1"/>
    <property type="molecule type" value="Genomic_DNA"/>
</dbReference>
<dbReference type="Gene3D" id="3.30.1340.20">
    <property type="entry name" value="3H domain"/>
    <property type="match status" value="1"/>
</dbReference>
<evidence type="ECO:0000313" key="3">
    <source>
        <dbReference type="EMBL" id="MFC7371237.1"/>
    </source>
</evidence>
<dbReference type="InterPro" id="IPR013196">
    <property type="entry name" value="HTH_11"/>
</dbReference>
<dbReference type="InterPro" id="IPR036390">
    <property type="entry name" value="WH_DNA-bd_sf"/>
</dbReference>
<dbReference type="SUPFAM" id="SSF46785">
    <property type="entry name" value="Winged helix' DNA-binding domain"/>
    <property type="match status" value="1"/>
</dbReference>
<dbReference type="InterPro" id="IPR004173">
    <property type="entry name" value="3H_domain"/>
</dbReference>
<dbReference type="InterPro" id="IPR026043">
    <property type="entry name" value="NadR"/>
</dbReference>
<evidence type="ECO:0000313" key="4">
    <source>
        <dbReference type="Proteomes" id="UP001596549"/>
    </source>
</evidence>
<dbReference type="Pfam" id="PF02829">
    <property type="entry name" value="3H"/>
    <property type="match status" value="1"/>
</dbReference>
<feature type="domain" description="3H" evidence="1">
    <location>
        <begin position="80"/>
        <end position="175"/>
    </location>
</feature>
<protein>
    <submittedName>
        <fullName evidence="3">Transcription repressor NadR</fullName>
    </submittedName>
</protein>
<reference evidence="4" key="1">
    <citation type="journal article" date="2019" name="Int. J. Syst. Evol. Microbiol.">
        <title>The Global Catalogue of Microorganisms (GCM) 10K type strain sequencing project: providing services to taxonomists for standard genome sequencing and annotation.</title>
        <authorList>
            <consortium name="The Broad Institute Genomics Platform"/>
            <consortium name="The Broad Institute Genome Sequencing Center for Infectious Disease"/>
            <person name="Wu L."/>
            <person name="Ma J."/>
        </authorList>
    </citation>
    <scope>NUCLEOTIDE SEQUENCE [LARGE SCALE GENOMIC DNA]</scope>
    <source>
        <strain evidence="4">NBRC 106396</strain>
    </source>
</reference>
<dbReference type="InterPro" id="IPR036388">
    <property type="entry name" value="WH-like_DNA-bd_sf"/>
</dbReference>
<dbReference type="Proteomes" id="UP001596549">
    <property type="component" value="Unassembled WGS sequence"/>
</dbReference>
<evidence type="ECO:0000259" key="2">
    <source>
        <dbReference type="Pfam" id="PF08279"/>
    </source>
</evidence>
<organism evidence="3 4">
    <name type="scientific">Fictibacillus iocasae</name>
    <dbReference type="NCBI Taxonomy" id="2715437"/>
    <lineage>
        <taxon>Bacteria</taxon>
        <taxon>Bacillati</taxon>
        <taxon>Bacillota</taxon>
        <taxon>Bacilli</taxon>
        <taxon>Bacillales</taxon>
        <taxon>Fictibacillaceae</taxon>
        <taxon>Fictibacillus</taxon>
    </lineage>
</organism>
<dbReference type="Pfam" id="PF08279">
    <property type="entry name" value="HTH_11"/>
    <property type="match status" value="1"/>
</dbReference>
<sequence>MKIEGKLKGNERRELILSWLKDAAEPLKGSWLAKKTGVSRQVIVQDISLLKAANEPIMATAQGYVYMQSEGAEMHEVVVASHHLSNQTEDELNTAVDHGVLVKNVIVEHPVYGHITAPLMLSNRSEVKHFIQKLHDTKASLLSDLTDGVHLHTLSADSKEKLHTAILALNEKGYLLKGSGE</sequence>
<gene>
    <name evidence="3" type="ORF">ACFQPF_06080</name>
</gene>
<evidence type="ECO:0000259" key="1">
    <source>
        <dbReference type="Pfam" id="PF02829"/>
    </source>
</evidence>
<dbReference type="InterPro" id="IPR035922">
    <property type="entry name" value="3H_dom_sf"/>
</dbReference>
<dbReference type="RefSeq" id="WP_379747617.1">
    <property type="nucleotide sequence ID" value="NZ_JBHTCP010000012.1"/>
</dbReference>
<dbReference type="PANTHER" id="PTHR40068:SF1">
    <property type="entry name" value="TRANSCRIPTION REPRESSOR NIAR-RELATED"/>
    <property type="match status" value="1"/>
</dbReference>
<dbReference type="PIRSF" id="PIRSF037847">
    <property type="entry name" value="NiaR"/>
    <property type="match status" value="1"/>
</dbReference>
<feature type="domain" description="Helix-turn-helix type 11" evidence="2">
    <location>
        <begin position="12"/>
        <end position="64"/>
    </location>
</feature>
<accession>A0ABW2NKU6</accession>
<proteinExistence type="predicted"/>
<name>A0ABW2NKU6_9BACL</name>
<dbReference type="Gene3D" id="1.10.10.10">
    <property type="entry name" value="Winged helix-like DNA-binding domain superfamily/Winged helix DNA-binding domain"/>
    <property type="match status" value="1"/>
</dbReference>
<dbReference type="PANTHER" id="PTHR40068">
    <property type="entry name" value="TRANSCRIPTION REPRESSOR NIAR-RELATED"/>
    <property type="match status" value="1"/>
</dbReference>